<evidence type="ECO:0000259" key="4">
    <source>
        <dbReference type="Pfam" id="PF14535"/>
    </source>
</evidence>
<evidence type="ECO:0000256" key="1">
    <source>
        <dbReference type="PIRNR" id="PIRNR006444"/>
    </source>
</evidence>
<dbReference type="Proteomes" id="UP001597124">
    <property type="component" value="Unassembled WGS sequence"/>
</dbReference>
<dbReference type="Gene3D" id="3.40.50.12780">
    <property type="entry name" value="N-terminal domain of ligase-like"/>
    <property type="match status" value="1"/>
</dbReference>
<reference evidence="6" key="1">
    <citation type="journal article" date="2019" name="Int. J. Syst. Evol. Microbiol.">
        <title>The Global Catalogue of Microorganisms (GCM) 10K type strain sequencing project: providing services to taxonomists for standard genome sequencing and annotation.</title>
        <authorList>
            <consortium name="The Broad Institute Genomics Platform"/>
            <consortium name="The Broad Institute Genome Sequencing Center for Infectious Disease"/>
            <person name="Wu L."/>
            <person name="Ma J."/>
        </authorList>
    </citation>
    <scope>NUCLEOTIDE SEQUENCE [LARGE SCALE GENOMIC DNA]</scope>
    <source>
        <strain evidence="6">CCUG 52537</strain>
    </source>
</reference>
<evidence type="ECO:0000259" key="3">
    <source>
        <dbReference type="Pfam" id="PF00501"/>
    </source>
</evidence>
<sequence length="431" mass="46913">MSGIGLDPIETASRDELSALQLERLRASLAHAYAGNPAYRAKFDAAGVHPDDLKSLSDLSKFPFTTKADLRDAYPFGFFAVPQEKLSRIHASSGTTGKATVVGYTKADIATWSSLVARSIHAAGGRPGMKVHVAYGYGLFTGGLGAHYGAEALGCTVIPMSGGQTEKQVQLITDFAPEIIMVTPSYMLAILDEFRRQGIDPATSSLKTGIFGAEPWTEAMRAEIERSFAIDAVDIYGLSEVMGPGVAQECVETKDGLTIWEDHFYPEVIDPETGDVLPDGEEGELVFTSLTKEAMPIVRYRTRDLTRLLPGTARSMRRMAKITGRSDDMMIIRGVNVFPSQIEEHILSVPALAPHFLVELTRPDRMDMVRLSVEAREDTDASSHAEHAYTLAHRIKTMVGISVKIDIQPAGSLPRSQGKASRVIDKRTLSS</sequence>
<keyword evidence="1" id="KW-0547">Nucleotide-binding</keyword>
<dbReference type="PIRSF" id="PIRSF006444">
    <property type="entry name" value="PaaK"/>
    <property type="match status" value="1"/>
</dbReference>
<dbReference type="InterPro" id="IPR051414">
    <property type="entry name" value="Adenylate-forming_Reductase"/>
</dbReference>
<dbReference type="PANTHER" id="PTHR43439:SF1">
    <property type="entry name" value="PHENYLACETATE-COENZYME A LIGASE"/>
    <property type="match status" value="1"/>
</dbReference>
<dbReference type="RefSeq" id="WP_381491421.1">
    <property type="nucleotide sequence ID" value="NZ_JBHTIK010000008.1"/>
</dbReference>
<evidence type="ECO:0000313" key="5">
    <source>
        <dbReference type="EMBL" id="MFD0849220.1"/>
    </source>
</evidence>
<dbReference type="InterPro" id="IPR028154">
    <property type="entry name" value="AMP-dep_Lig_C"/>
</dbReference>
<dbReference type="InterPro" id="IPR049623">
    <property type="entry name" value="PA_CoA_lig_proteobact_actino"/>
</dbReference>
<feature type="compositionally biased region" description="Basic and acidic residues" evidence="2">
    <location>
        <begin position="422"/>
        <end position="431"/>
    </location>
</feature>
<dbReference type="InterPro" id="IPR045851">
    <property type="entry name" value="AMP-bd_C_sf"/>
</dbReference>
<dbReference type="PANTHER" id="PTHR43439">
    <property type="entry name" value="PHENYLACETATE-COENZYME A LIGASE"/>
    <property type="match status" value="1"/>
</dbReference>
<keyword evidence="6" id="KW-1185">Reference proteome</keyword>
<comment type="function">
    <text evidence="1">Catalyzes the activation of phenylacetic acid (PA) to phenylacetyl-CoA (PA-CoA).</text>
</comment>
<dbReference type="InterPro" id="IPR042099">
    <property type="entry name" value="ANL_N_sf"/>
</dbReference>
<comment type="similarity">
    <text evidence="1">Belongs to the phenylacetyl-CoA ligase family.</text>
</comment>
<dbReference type="EC" id="6.2.1.30" evidence="1"/>
<accession>A0ABW3C404</accession>
<dbReference type="GO" id="GO:0047475">
    <property type="term" value="F:phenylacetate-CoA ligase activity"/>
    <property type="evidence" value="ECO:0007669"/>
    <property type="project" value="UniProtKB-EC"/>
</dbReference>
<dbReference type="InterPro" id="IPR011880">
    <property type="entry name" value="PA_CoA_ligase"/>
</dbReference>
<gene>
    <name evidence="5" type="primary">paaK</name>
    <name evidence="5" type="ORF">ACFQ00_12860</name>
</gene>
<name>A0ABW3C404_SPHXN</name>
<dbReference type="NCBIfam" id="TIGR02155">
    <property type="entry name" value="PA_CoA_ligase"/>
    <property type="match status" value="1"/>
</dbReference>
<feature type="domain" description="AMP-dependent synthetase/ligase" evidence="3">
    <location>
        <begin position="89"/>
        <end position="288"/>
    </location>
</feature>
<proteinExistence type="inferred from homology"/>
<dbReference type="Pfam" id="PF14535">
    <property type="entry name" value="AMP-binding_C_2"/>
    <property type="match status" value="1"/>
</dbReference>
<comment type="catalytic activity">
    <reaction evidence="1">
        <text>2-phenylacetate + ATP + CoA = phenylacetyl-CoA + AMP + diphosphate</text>
        <dbReference type="Rhea" id="RHEA:20956"/>
        <dbReference type="ChEBI" id="CHEBI:18401"/>
        <dbReference type="ChEBI" id="CHEBI:30616"/>
        <dbReference type="ChEBI" id="CHEBI:33019"/>
        <dbReference type="ChEBI" id="CHEBI:57287"/>
        <dbReference type="ChEBI" id="CHEBI:57390"/>
        <dbReference type="ChEBI" id="CHEBI:456215"/>
        <dbReference type="EC" id="6.2.1.30"/>
    </reaction>
</comment>
<dbReference type="EMBL" id="JBHTIK010000008">
    <property type="protein sequence ID" value="MFD0849220.1"/>
    <property type="molecule type" value="Genomic_DNA"/>
</dbReference>
<organism evidence="5 6">
    <name type="scientific">Sphingosinicella xenopeptidilytica</name>
    <dbReference type="NCBI Taxonomy" id="364098"/>
    <lineage>
        <taxon>Bacteria</taxon>
        <taxon>Pseudomonadati</taxon>
        <taxon>Pseudomonadota</taxon>
        <taxon>Alphaproteobacteria</taxon>
        <taxon>Sphingomonadales</taxon>
        <taxon>Sphingosinicellaceae</taxon>
        <taxon>Sphingosinicella</taxon>
    </lineage>
</organism>
<dbReference type="SUPFAM" id="SSF56801">
    <property type="entry name" value="Acetyl-CoA synthetase-like"/>
    <property type="match status" value="1"/>
</dbReference>
<comment type="caution">
    <text evidence="5">The sequence shown here is derived from an EMBL/GenBank/DDBJ whole genome shotgun (WGS) entry which is preliminary data.</text>
</comment>
<dbReference type="Gene3D" id="3.30.300.30">
    <property type="match status" value="1"/>
</dbReference>
<feature type="domain" description="AMP-dependent ligase C-terminal" evidence="4">
    <location>
        <begin position="334"/>
        <end position="427"/>
    </location>
</feature>
<dbReference type="Pfam" id="PF00501">
    <property type="entry name" value="AMP-binding"/>
    <property type="match status" value="1"/>
</dbReference>
<comment type="pathway">
    <text evidence="1">Aromatic compound metabolism; phenylacetate degradation.</text>
</comment>
<dbReference type="InterPro" id="IPR000873">
    <property type="entry name" value="AMP-dep_synth/lig_dom"/>
</dbReference>
<dbReference type="CDD" id="cd05913">
    <property type="entry name" value="PaaK"/>
    <property type="match status" value="1"/>
</dbReference>
<feature type="region of interest" description="Disordered" evidence="2">
    <location>
        <begin position="411"/>
        <end position="431"/>
    </location>
</feature>
<protein>
    <recommendedName>
        <fullName evidence="1">Phenylacetate-coenzyme A ligase</fullName>
        <ecNumber evidence="1">6.2.1.30</ecNumber>
    </recommendedName>
    <alternativeName>
        <fullName evidence="1">Phenylacetyl-CoA ligase</fullName>
    </alternativeName>
</protein>
<evidence type="ECO:0000313" key="6">
    <source>
        <dbReference type="Proteomes" id="UP001597124"/>
    </source>
</evidence>
<evidence type="ECO:0000256" key="2">
    <source>
        <dbReference type="SAM" id="MobiDB-lite"/>
    </source>
</evidence>
<keyword evidence="1 5" id="KW-0436">Ligase</keyword>